<feature type="binding site" evidence="18">
    <location>
        <position position="251"/>
    </location>
    <ligand>
        <name>Zn(2+)</name>
        <dbReference type="ChEBI" id="CHEBI:29105"/>
    </ligand>
</feature>
<feature type="domain" description="3-dehydroquinate synthase N-terminal" evidence="19">
    <location>
        <begin position="73"/>
        <end position="184"/>
    </location>
</feature>
<dbReference type="AlphaFoldDB" id="A0A1N7NDQ7"/>
<dbReference type="NCBIfam" id="TIGR01357">
    <property type="entry name" value="aroB"/>
    <property type="match status" value="1"/>
</dbReference>
<feature type="binding site" evidence="18">
    <location>
        <position position="189"/>
    </location>
    <ligand>
        <name>Zn(2+)</name>
        <dbReference type="ChEBI" id="CHEBI:29105"/>
    </ligand>
</feature>
<evidence type="ECO:0000256" key="7">
    <source>
        <dbReference type="ARBA" id="ARBA00013031"/>
    </source>
</evidence>
<comment type="cofactor">
    <cofactor evidence="2 18">
        <name>NAD(+)</name>
        <dbReference type="ChEBI" id="CHEBI:57540"/>
    </cofactor>
</comment>
<comment type="cofactor">
    <cofactor evidence="18">
        <name>Co(2+)</name>
        <dbReference type="ChEBI" id="CHEBI:48828"/>
    </cofactor>
    <cofactor evidence="18">
        <name>Zn(2+)</name>
        <dbReference type="ChEBI" id="CHEBI:29105"/>
    </cofactor>
    <text evidence="18">Binds 1 divalent metal cation per subunit. Can use either Co(2+) or Zn(2+).</text>
</comment>
<dbReference type="GO" id="GO:0009423">
    <property type="term" value="P:chorismate biosynthetic process"/>
    <property type="evidence" value="ECO:0007669"/>
    <property type="project" value="UniProtKB-UniRule"/>
</dbReference>
<evidence type="ECO:0000313" key="21">
    <source>
        <dbReference type="EMBL" id="SIS96450.1"/>
    </source>
</evidence>
<protein>
    <recommendedName>
        <fullName evidence="8 18">3-dehydroquinate synthase</fullName>
        <shortName evidence="18">DHQS</shortName>
        <ecNumber evidence="7 18">4.2.3.4</ecNumber>
    </recommendedName>
</protein>
<dbReference type="RefSeq" id="WP_076347636.1">
    <property type="nucleotide sequence ID" value="NZ_FTOO01000008.1"/>
</dbReference>
<keyword evidence="16 18" id="KW-0456">Lyase</keyword>
<feature type="binding site" evidence="18">
    <location>
        <position position="147"/>
    </location>
    <ligand>
        <name>NAD(+)</name>
        <dbReference type="ChEBI" id="CHEBI:57540"/>
    </ligand>
</feature>
<keyword evidence="12 18" id="KW-0547">Nucleotide-binding</keyword>
<dbReference type="Pfam" id="PF01761">
    <property type="entry name" value="DHQ_synthase"/>
    <property type="match status" value="1"/>
</dbReference>
<evidence type="ECO:0000256" key="2">
    <source>
        <dbReference type="ARBA" id="ARBA00001911"/>
    </source>
</evidence>
<evidence type="ECO:0000313" key="22">
    <source>
        <dbReference type="Proteomes" id="UP000186156"/>
    </source>
</evidence>
<dbReference type="PANTHER" id="PTHR43622">
    <property type="entry name" value="3-DEHYDROQUINATE SYNTHASE"/>
    <property type="match status" value="1"/>
</dbReference>
<dbReference type="UniPathway" id="UPA00053">
    <property type="reaction ID" value="UER00085"/>
</dbReference>
<evidence type="ECO:0000256" key="6">
    <source>
        <dbReference type="ARBA" id="ARBA00005412"/>
    </source>
</evidence>
<comment type="cofactor">
    <cofactor evidence="3">
        <name>Zn(2+)</name>
        <dbReference type="ChEBI" id="CHEBI:29105"/>
    </cofactor>
</comment>
<dbReference type="CDD" id="cd08195">
    <property type="entry name" value="DHQS"/>
    <property type="match status" value="1"/>
</dbReference>
<dbReference type="OrthoDB" id="9806583at2"/>
<comment type="function">
    <text evidence="18">Catalyzes the conversion of 3-deoxy-D-arabino-heptulosonate 7-phosphate (DAHP) to dehydroquinate (DHQ).</text>
</comment>
<proteinExistence type="inferred from homology"/>
<dbReference type="PANTHER" id="PTHR43622:SF7">
    <property type="entry name" value="3-DEHYDROQUINATE SYNTHASE, CHLOROPLASTIC"/>
    <property type="match status" value="1"/>
</dbReference>
<keyword evidence="10 18" id="KW-0028">Amino-acid biosynthesis</keyword>
<evidence type="ECO:0000256" key="18">
    <source>
        <dbReference type="HAMAP-Rule" id="MF_00110"/>
    </source>
</evidence>
<evidence type="ECO:0000256" key="3">
    <source>
        <dbReference type="ARBA" id="ARBA00001947"/>
    </source>
</evidence>
<feature type="domain" description="3-dehydroquinate synthase C-terminal" evidence="20">
    <location>
        <begin position="186"/>
        <end position="326"/>
    </location>
</feature>
<dbReference type="FunFam" id="3.40.50.1970:FF:000007">
    <property type="entry name" value="Pentafunctional AROM polypeptide"/>
    <property type="match status" value="1"/>
</dbReference>
<dbReference type="InterPro" id="IPR030960">
    <property type="entry name" value="DHQS/DOIS_N"/>
</dbReference>
<dbReference type="GO" id="GO:0003856">
    <property type="term" value="F:3-dehydroquinate synthase activity"/>
    <property type="evidence" value="ECO:0007669"/>
    <property type="project" value="UniProtKB-UniRule"/>
</dbReference>
<dbReference type="PIRSF" id="PIRSF001455">
    <property type="entry name" value="DHQ_synth"/>
    <property type="match status" value="1"/>
</dbReference>
<evidence type="ECO:0000256" key="17">
    <source>
        <dbReference type="ARBA" id="ARBA00023285"/>
    </source>
</evidence>
<dbReference type="GO" id="GO:0046872">
    <property type="term" value="F:metal ion binding"/>
    <property type="evidence" value="ECO:0007669"/>
    <property type="project" value="UniProtKB-KW"/>
</dbReference>
<keyword evidence="17 18" id="KW-0170">Cobalt</keyword>
<comment type="pathway">
    <text evidence="5 18">Metabolic intermediate biosynthesis; chorismate biosynthesis; chorismate from D-erythrose 4-phosphate and phosphoenolpyruvate: step 2/7.</text>
</comment>
<evidence type="ECO:0000256" key="16">
    <source>
        <dbReference type="ARBA" id="ARBA00023239"/>
    </source>
</evidence>
<sequence>MSGRVRLEVQSAQGAYPVVVGAGVRYALPEILADLRLDDRRIAVITDEIVRETPFFAGLLAALQGVGRGLLTLQFPAGDAHKSLATAAELYHGLVRGGFRRGDVILAVGGGVVGDLAGFVAATYMRGVPYVQVPTTLLAHDSAIGGKVGVNLEEGKNLVGAFYPPRAVLFDTEALTTLDARQWRNGMAEVIKHAIIADPDLFLRLETQPMPQLADPSGFVDIAARAMRVKVDVVTQDERESGLRQVLNVGHTVGHAVEQFSGYALGHGEAVSIGLVVEAAIAANRGLLSWADAQRIASALERHGLPTRPPYADVDAVLKLVEVDKKHTHDGWVFALPAAIGRVEIVRVKPDEVRVAYEQVREGHRP</sequence>
<evidence type="ECO:0000256" key="15">
    <source>
        <dbReference type="ARBA" id="ARBA00023141"/>
    </source>
</evidence>
<evidence type="ECO:0000259" key="19">
    <source>
        <dbReference type="Pfam" id="PF01761"/>
    </source>
</evidence>
<reference evidence="22" key="1">
    <citation type="submission" date="2017-01" db="EMBL/GenBank/DDBJ databases">
        <authorList>
            <person name="Varghese N."/>
            <person name="Submissions S."/>
        </authorList>
    </citation>
    <scope>NUCLEOTIDE SEQUENCE [LARGE SCALE GENOMIC DNA]</scope>
    <source>
        <strain evidence="22">DSM 16176</strain>
    </source>
</reference>
<comment type="similarity">
    <text evidence="6 18">Belongs to the sugar phosphate cyclases superfamily. Dehydroquinate synthase family.</text>
</comment>
<keyword evidence="15 18" id="KW-0057">Aromatic amino acid biosynthesis</keyword>
<name>A0A1N7NDQ7_9BACL</name>
<dbReference type="EC" id="4.2.3.4" evidence="7 18"/>
<keyword evidence="14 18" id="KW-0520">NAD</keyword>
<dbReference type="Gene3D" id="1.20.1090.10">
    <property type="entry name" value="Dehydroquinate synthase-like - alpha domain"/>
    <property type="match status" value="1"/>
</dbReference>
<dbReference type="GO" id="GO:0000166">
    <property type="term" value="F:nucleotide binding"/>
    <property type="evidence" value="ECO:0007669"/>
    <property type="project" value="UniProtKB-KW"/>
</dbReference>
<keyword evidence="22" id="KW-1185">Reference proteome</keyword>
<feature type="binding site" evidence="18">
    <location>
        <position position="267"/>
    </location>
    <ligand>
        <name>Zn(2+)</name>
        <dbReference type="ChEBI" id="CHEBI:29105"/>
    </ligand>
</feature>
<evidence type="ECO:0000256" key="9">
    <source>
        <dbReference type="ARBA" id="ARBA00022490"/>
    </source>
</evidence>
<evidence type="ECO:0000256" key="10">
    <source>
        <dbReference type="ARBA" id="ARBA00022605"/>
    </source>
</evidence>
<comment type="caution">
    <text evidence="18">Lacks conserved residue(s) required for the propagation of feature annotation.</text>
</comment>
<evidence type="ECO:0000256" key="14">
    <source>
        <dbReference type="ARBA" id="ARBA00023027"/>
    </source>
</evidence>
<dbReference type="SUPFAM" id="SSF56796">
    <property type="entry name" value="Dehydroquinate synthase-like"/>
    <property type="match status" value="1"/>
</dbReference>
<dbReference type="STRING" id="252246.SAMN05421799_10844"/>
<dbReference type="InterPro" id="IPR016037">
    <property type="entry name" value="DHQ_synth_AroB"/>
</dbReference>
<dbReference type="Proteomes" id="UP000186156">
    <property type="component" value="Unassembled WGS sequence"/>
</dbReference>
<evidence type="ECO:0000256" key="4">
    <source>
        <dbReference type="ARBA" id="ARBA00004496"/>
    </source>
</evidence>
<evidence type="ECO:0000256" key="1">
    <source>
        <dbReference type="ARBA" id="ARBA00001393"/>
    </source>
</evidence>
<dbReference type="Gene3D" id="3.40.50.1970">
    <property type="match status" value="1"/>
</dbReference>
<accession>A0A1N7NDQ7</accession>
<dbReference type="GO" id="GO:0005737">
    <property type="term" value="C:cytoplasm"/>
    <property type="evidence" value="ECO:0007669"/>
    <property type="project" value="UniProtKB-SubCell"/>
</dbReference>
<keyword evidence="11 18" id="KW-0479">Metal-binding</keyword>
<feature type="binding site" evidence="18">
    <location>
        <begin position="111"/>
        <end position="115"/>
    </location>
    <ligand>
        <name>NAD(+)</name>
        <dbReference type="ChEBI" id="CHEBI:57540"/>
    </ligand>
</feature>
<evidence type="ECO:0000256" key="5">
    <source>
        <dbReference type="ARBA" id="ARBA00004661"/>
    </source>
</evidence>
<organism evidence="21 22">
    <name type="scientific">Alicyclobacillus vulcanalis</name>
    <dbReference type="NCBI Taxonomy" id="252246"/>
    <lineage>
        <taxon>Bacteria</taxon>
        <taxon>Bacillati</taxon>
        <taxon>Bacillota</taxon>
        <taxon>Bacilli</taxon>
        <taxon>Bacillales</taxon>
        <taxon>Alicyclobacillaceae</taxon>
        <taxon>Alicyclobacillus</taxon>
    </lineage>
</organism>
<dbReference type="InterPro" id="IPR030963">
    <property type="entry name" value="DHQ_synth_fam"/>
</dbReference>
<dbReference type="EMBL" id="FTOO01000008">
    <property type="protein sequence ID" value="SIS96450.1"/>
    <property type="molecule type" value="Genomic_DNA"/>
</dbReference>
<evidence type="ECO:0000256" key="13">
    <source>
        <dbReference type="ARBA" id="ARBA00022833"/>
    </source>
</evidence>
<keyword evidence="9 18" id="KW-0963">Cytoplasm</keyword>
<dbReference type="GO" id="GO:0009073">
    <property type="term" value="P:aromatic amino acid family biosynthetic process"/>
    <property type="evidence" value="ECO:0007669"/>
    <property type="project" value="UniProtKB-KW"/>
</dbReference>
<dbReference type="HAMAP" id="MF_00110">
    <property type="entry name" value="DHQ_synthase"/>
    <property type="match status" value="1"/>
</dbReference>
<comment type="subcellular location">
    <subcellularLocation>
        <location evidence="4 18">Cytoplasm</location>
    </subcellularLocation>
</comment>
<evidence type="ECO:0000256" key="12">
    <source>
        <dbReference type="ARBA" id="ARBA00022741"/>
    </source>
</evidence>
<dbReference type="Pfam" id="PF24621">
    <property type="entry name" value="DHQS_C"/>
    <property type="match status" value="1"/>
</dbReference>
<feature type="binding site" evidence="18">
    <location>
        <begin position="135"/>
        <end position="136"/>
    </location>
    <ligand>
        <name>NAD(+)</name>
        <dbReference type="ChEBI" id="CHEBI:57540"/>
    </ligand>
</feature>
<dbReference type="InterPro" id="IPR056179">
    <property type="entry name" value="DHQS_C"/>
</dbReference>
<dbReference type="InterPro" id="IPR050071">
    <property type="entry name" value="Dehydroquinate_synthase"/>
</dbReference>
<dbReference type="GO" id="GO:0008652">
    <property type="term" value="P:amino acid biosynthetic process"/>
    <property type="evidence" value="ECO:0007669"/>
    <property type="project" value="UniProtKB-KW"/>
</dbReference>
<evidence type="ECO:0000259" key="20">
    <source>
        <dbReference type="Pfam" id="PF24621"/>
    </source>
</evidence>
<gene>
    <name evidence="18" type="primary">aroB</name>
    <name evidence="21" type="ORF">SAMN05421799_10844</name>
</gene>
<feature type="binding site" evidence="18">
    <location>
        <position position="156"/>
    </location>
    <ligand>
        <name>NAD(+)</name>
        <dbReference type="ChEBI" id="CHEBI:57540"/>
    </ligand>
</feature>
<evidence type="ECO:0000256" key="11">
    <source>
        <dbReference type="ARBA" id="ARBA00022723"/>
    </source>
</evidence>
<keyword evidence="13 18" id="KW-0862">Zinc</keyword>
<comment type="catalytic activity">
    <reaction evidence="1 18">
        <text>7-phospho-2-dehydro-3-deoxy-D-arabino-heptonate = 3-dehydroquinate + phosphate</text>
        <dbReference type="Rhea" id="RHEA:21968"/>
        <dbReference type="ChEBI" id="CHEBI:32364"/>
        <dbReference type="ChEBI" id="CHEBI:43474"/>
        <dbReference type="ChEBI" id="CHEBI:58394"/>
        <dbReference type="EC" id="4.2.3.4"/>
    </reaction>
</comment>
<evidence type="ECO:0000256" key="8">
    <source>
        <dbReference type="ARBA" id="ARBA00017684"/>
    </source>
</evidence>